<dbReference type="InterPro" id="IPR010398">
    <property type="entry name" value="DUF997"/>
</dbReference>
<reference evidence="2 3" key="1">
    <citation type="submission" date="2017-10" db="EMBL/GenBank/DDBJ databases">
        <title>Bacillus sp. nov., a halophilic bacterium isolated from a Keqin Lake.</title>
        <authorList>
            <person name="Wang H."/>
        </authorList>
    </citation>
    <scope>NUCLEOTIDE SEQUENCE [LARGE SCALE GENOMIC DNA]</scope>
    <source>
        <strain evidence="2 3">KCTC 13187</strain>
    </source>
</reference>
<keyword evidence="1" id="KW-0812">Transmembrane</keyword>
<dbReference type="Pfam" id="PF06196">
    <property type="entry name" value="DUF997"/>
    <property type="match status" value="1"/>
</dbReference>
<name>A0A3A9K9B8_9BACI</name>
<evidence type="ECO:0000313" key="3">
    <source>
        <dbReference type="Proteomes" id="UP000281498"/>
    </source>
</evidence>
<dbReference type="OrthoDB" id="1752893at2"/>
<gene>
    <name evidence="2" type="ORF">CR203_11390</name>
</gene>
<dbReference type="RefSeq" id="WP_110937402.1">
    <property type="nucleotide sequence ID" value="NZ_KZ614146.1"/>
</dbReference>
<feature type="transmembrane region" description="Helical" evidence="1">
    <location>
        <begin position="58"/>
        <end position="83"/>
    </location>
</feature>
<dbReference type="AlphaFoldDB" id="A0A3A9K9B8"/>
<keyword evidence="1" id="KW-1133">Transmembrane helix</keyword>
<proteinExistence type="predicted"/>
<dbReference type="PANTHER" id="PTHR39174">
    <property type="entry name" value="INNER MEMBRANE PROTEIN-RELATED"/>
    <property type="match status" value="1"/>
</dbReference>
<feature type="transmembrane region" description="Helical" evidence="1">
    <location>
        <begin position="20"/>
        <end position="38"/>
    </location>
</feature>
<evidence type="ECO:0000313" key="2">
    <source>
        <dbReference type="EMBL" id="RKL67112.1"/>
    </source>
</evidence>
<protein>
    <submittedName>
        <fullName evidence="2">Sodium:pantothenate symporter</fullName>
    </submittedName>
</protein>
<comment type="caution">
    <text evidence="2">The sequence shown here is derived from an EMBL/GenBank/DDBJ whole genome shotgun (WGS) entry which is preliminary data.</text>
</comment>
<sequence>MNNIPERRTERRFKIAHREAWIGVILALVNILWWYGFAYTMGSKVPEEYTYVFGFPAWFFWSCIVGFIVMVILVFIVVKFVLVDMSLEDEDDMGNGGHSS</sequence>
<evidence type="ECO:0000256" key="1">
    <source>
        <dbReference type="SAM" id="Phobius"/>
    </source>
</evidence>
<dbReference type="PANTHER" id="PTHR39174:SF1">
    <property type="entry name" value="INNER MEMBRANE PROTEIN"/>
    <property type="match status" value="1"/>
</dbReference>
<dbReference type="EMBL" id="PDOE01000004">
    <property type="protein sequence ID" value="RKL67112.1"/>
    <property type="molecule type" value="Genomic_DNA"/>
</dbReference>
<keyword evidence="1" id="KW-0472">Membrane</keyword>
<organism evidence="2 3">
    <name type="scientific">Salipaludibacillus neizhouensis</name>
    <dbReference type="NCBI Taxonomy" id="885475"/>
    <lineage>
        <taxon>Bacteria</taxon>
        <taxon>Bacillati</taxon>
        <taxon>Bacillota</taxon>
        <taxon>Bacilli</taxon>
        <taxon>Bacillales</taxon>
        <taxon>Bacillaceae</taxon>
    </lineage>
</organism>
<accession>A0A3A9K9B8</accession>
<dbReference type="Proteomes" id="UP000281498">
    <property type="component" value="Unassembled WGS sequence"/>
</dbReference>
<keyword evidence="3" id="KW-1185">Reference proteome</keyword>